<dbReference type="EMBL" id="BK007016">
    <property type="protein sequence ID" value="DAA33905.1"/>
    <property type="molecule type" value="mRNA"/>
</dbReference>
<evidence type="ECO:0000313" key="1">
    <source>
        <dbReference type="EMBL" id="DAA33905.1"/>
    </source>
</evidence>
<protein>
    <submittedName>
        <fullName evidence="1">Myomodulin prohormone like-2</fullName>
    </submittedName>
</protein>
<dbReference type="AlphaFoldDB" id="E3CTJ1"/>
<organism evidence="1">
    <name type="scientific">Schmidtea mediterranea</name>
    <name type="common">Freshwater planarian flatworm</name>
    <dbReference type="NCBI Taxonomy" id="79327"/>
    <lineage>
        <taxon>Eukaryota</taxon>
        <taxon>Metazoa</taxon>
        <taxon>Spiralia</taxon>
        <taxon>Lophotrochozoa</taxon>
        <taxon>Platyhelminthes</taxon>
        <taxon>Rhabditophora</taxon>
        <taxon>Seriata</taxon>
        <taxon>Tricladida</taxon>
        <taxon>Continenticola</taxon>
        <taxon>Geoplanoidea</taxon>
        <taxon>Dugesiidae</taxon>
        <taxon>Schmidtea</taxon>
    </lineage>
</organism>
<proteinExistence type="evidence at transcript level"/>
<accession>E3CTJ1</accession>
<reference evidence="1" key="2">
    <citation type="journal article" date="2010" name="PLoS Biol.">
        <title>Genome-wide analyses reveal a role for peptide hormones in planarian germline development.</title>
        <authorList>
            <person name="Collins J.J."/>
            <person name="Hou X."/>
            <person name="Romanova E.V."/>
            <person name="Lambrus B.G."/>
            <person name="Miller C.M."/>
            <person name="Saberi A."/>
            <person name="Sweedler J.V."/>
            <person name="Newmark P.A."/>
        </authorList>
    </citation>
    <scope>NUCLEOTIDE SEQUENCE</scope>
</reference>
<reference evidence="1" key="1">
    <citation type="submission" date="2009-12" db="EMBL/GenBank/DDBJ databases">
        <authorList>
            <person name="Collins J."/>
            <person name="Hou X."/>
            <person name="Romanova E.V."/>
            <person name="Miller C.M."/>
            <person name="Lambrus B.G."/>
            <person name="Sweedler J.V."/>
            <person name="Newmark P.A."/>
        </authorList>
    </citation>
    <scope>NUCLEOTIDE SEQUENCE</scope>
</reference>
<sequence>MQYLFAAFIFMAYYIRCEDFNENIIYPELFEDSEQYNAIPWNKRAVRLMRLGKRIAPLKRAVKLMRLGKREE</sequence>
<name>E3CTJ1_SCHMD</name>